<sequence length="189" mass="21899">MMDYNQYINELNALITKSKPERMIQFSAIFTEILEKNGVTKPIVVGGLSLEIYTSNNYTTYDIDFVLSGRDKAGEILTNLGFNQSGKDWYHPKLGISVEIPDNSLDGDESKVTKLDVGNRYIYLISIEDILIHRLQSAVATNNQVDREWGFRLLVIYHEDLDIPYIESQLSYYKEQEEFQTWKNNLKLE</sequence>
<organism evidence="1 2">
    <name type="scientific">Gottfriedia solisilvae</name>
    <dbReference type="NCBI Taxonomy" id="1516104"/>
    <lineage>
        <taxon>Bacteria</taxon>
        <taxon>Bacillati</taxon>
        <taxon>Bacillota</taxon>
        <taxon>Bacilli</taxon>
        <taxon>Bacillales</taxon>
        <taxon>Bacillaceae</taxon>
        <taxon>Gottfriedia</taxon>
    </lineage>
</organism>
<proteinExistence type="predicted"/>
<name>A0A8J3APY3_9BACI</name>
<keyword evidence="2" id="KW-1185">Reference proteome</keyword>
<reference evidence="2" key="1">
    <citation type="journal article" date="2019" name="Int. J. Syst. Evol. Microbiol.">
        <title>The Global Catalogue of Microorganisms (GCM) 10K type strain sequencing project: providing services to taxonomists for standard genome sequencing and annotation.</title>
        <authorList>
            <consortium name="The Broad Institute Genomics Platform"/>
            <consortium name="The Broad Institute Genome Sequencing Center for Infectious Disease"/>
            <person name="Wu L."/>
            <person name="Ma J."/>
        </authorList>
    </citation>
    <scope>NUCLEOTIDE SEQUENCE [LARGE SCALE GENOMIC DNA]</scope>
    <source>
        <strain evidence="2">CGMCC 1.14993</strain>
    </source>
</reference>
<evidence type="ECO:0000313" key="2">
    <source>
        <dbReference type="Proteomes" id="UP000626244"/>
    </source>
</evidence>
<accession>A0A8J3APY3</accession>
<protein>
    <recommendedName>
        <fullName evidence="3">UbiD family decarboxylase</fullName>
    </recommendedName>
</protein>
<evidence type="ECO:0008006" key="3">
    <source>
        <dbReference type="Google" id="ProtNLM"/>
    </source>
</evidence>
<comment type="caution">
    <text evidence="1">The sequence shown here is derived from an EMBL/GenBank/DDBJ whole genome shotgun (WGS) entry which is preliminary data.</text>
</comment>
<dbReference type="AlphaFoldDB" id="A0A8J3APY3"/>
<dbReference type="Proteomes" id="UP000626244">
    <property type="component" value="Unassembled WGS sequence"/>
</dbReference>
<evidence type="ECO:0000313" key="1">
    <source>
        <dbReference type="EMBL" id="GGI17993.1"/>
    </source>
</evidence>
<gene>
    <name evidence="1" type="ORF">GCM10007380_40710</name>
</gene>
<dbReference type="EMBL" id="BMHB01000004">
    <property type="protein sequence ID" value="GGI17993.1"/>
    <property type="molecule type" value="Genomic_DNA"/>
</dbReference>